<feature type="transmembrane region" description="Helical" evidence="1">
    <location>
        <begin position="183"/>
        <end position="207"/>
    </location>
</feature>
<evidence type="ECO:0000256" key="1">
    <source>
        <dbReference type="SAM" id="Phobius"/>
    </source>
</evidence>
<feature type="transmembrane region" description="Helical" evidence="1">
    <location>
        <begin position="53"/>
        <end position="72"/>
    </location>
</feature>
<evidence type="ECO:0000313" key="2">
    <source>
        <dbReference type="EMBL" id="KRG09369.1"/>
    </source>
</evidence>
<dbReference type="AlphaFoldDB" id="A0A0Q9XPY7"/>
<gene>
    <name evidence="3" type="ORF">ABB05_14590</name>
    <name evidence="2" type="ORF">ACA29_23175</name>
</gene>
<feature type="transmembrane region" description="Helical" evidence="1">
    <location>
        <begin position="26"/>
        <end position="47"/>
    </location>
</feature>
<feature type="transmembrane region" description="Helical" evidence="1">
    <location>
        <begin position="145"/>
        <end position="171"/>
    </location>
</feature>
<evidence type="ECO:0000313" key="3">
    <source>
        <dbReference type="EMBL" id="OAK69007.1"/>
    </source>
</evidence>
<dbReference type="EMBL" id="LDJR01000055">
    <property type="protein sequence ID" value="OAK69007.1"/>
    <property type="molecule type" value="Genomic_DNA"/>
</dbReference>
<evidence type="ECO:0000313" key="4">
    <source>
        <dbReference type="Proteomes" id="UP000053881"/>
    </source>
</evidence>
<proteinExistence type="predicted"/>
<keyword evidence="1" id="KW-1133">Transmembrane helix</keyword>
<keyword evidence="1" id="KW-0812">Transmembrane</keyword>
<comment type="caution">
    <text evidence="2">The sequence shown here is derived from an EMBL/GenBank/DDBJ whole genome shotgun (WGS) entry which is preliminary data.</text>
</comment>
<dbReference type="Proteomes" id="UP000053881">
    <property type="component" value="Unassembled WGS sequence"/>
</dbReference>
<protein>
    <submittedName>
        <fullName evidence="2">Uncharacterized protein</fullName>
    </submittedName>
</protein>
<feature type="transmembrane region" description="Helical" evidence="1">
    <location>
        <begin position="79"/>
        <end position="97"/>
    </location>
</feature>
<feature type="transmembrane region" description="Helical" evidence="1">
    <location>
        <begin position="103"/>
        <end position="124"/>
    </location>
</feature>
<keyword evidence="1" id="KW-0472">Membrane</keyword>
<reference evidence="3 5" key="1">
    <citation type="submission" date="2015-05" db="EMBL/GenBank/DDBJ databases">
        <title>Comparison of genome.</title>
        <authorList>
            <person name="Zheng Z."/>
            <person name="Sun M."/>
        </authorList>
    </citation>
    <scope>NUCLEOTIDE SEQUENCE [LARGE SCALE GENOMIC DNA]</scope>
    <source>
        <strain evidence="3 5">G25-74</strain>
    </source>
</reference>
<accession>A0A0Q9XPY7</accession>
<sequence>MQSDTETEIEGSDYMEQNKIEQHVKIAALIAMIMSILTFILVMISQIWGFLELSWWVFVDMFLLLGLAYGIYKKSRICALLLFSLFLLNQVVLYINWNVLVTIPLGCVVMYYLFKGILATFFYHKKTTTITATGKQFNDKWYKRFDLLSLWLAISVWFFLIMLIIISLLIIHTSIVPEMMGGIFLFIFLALVLFGNLLFSLGGIGLGITSLVKYKDRKLFAILGIVFNILFLGPYIFSIRFFV</sequence>
<organism evidence="2 4">
    <name type="scientific">Lederbergia galactosidilytica</name>
    <dbReference type="NCBI Taxonomy" id="217031"/>
    <lineage>
        <taxon>Bacteria</taxon>
        <taxon>Bacillati</taxon>
        <taxon>Bacillota</taxon>
        <taxon>Bacilli</taxon>
        <taxon>Bacillales</taxon>
        <taxon>Bacillaceae</taxon>
        <taxon>Lederbergia</taxon>
    </lineage>
</organism>
<reference evidence="2 4" key="2">
    <citation type="submission" date="2015-06" db="EMBL/GenBank/DDBJ databases">
        <title>Genome sequencing project of Bacillus galactosidilyticus PL133.</title>
        <authorList>
            <person name="Gaiero J."/>
            <person name="Nicol R."/>
            <person name="Habash M."/>
        </authorList>
    </citation>
    <scope>NUCLEOTIDE SEQUENCE [LARGE SCALE GENOMIC DNA]</scope>
    <source>
        <strain evidence="2 4">PL133</strain>
    </source>
</reference>
<name>A0A0Q9XPY7_9BACI</name>
<dbReference type="Proteomes" id="UP000077881">
    <property type="component" value="Unassembled WGS sequence"/>
</dbReference>
<dbReference type="EMBL" id="LGPB01000140">
    <property type="protein sequence ID" value="KRG09369.1"/>
    <property type="molecule type" value="Genomic_DNA"/>
</dbReference>
<dbReference type="STRING" id="217031.ABB05_14590"/>
<keyword evidence="5" id="KW-1185">Reference proteome</keyword>
<feature type="transmembrane region" description="Helical" evidence="1">
    <location>
        <begin position="219"/>
        <end position="237"/>
    </location>
</feature>
<evidence type="ECO:0000313" key="5">
    <source>
        <dbReference type="Proteomes" id="UP000077881"/>
    </source>
</evidence>
<dbReference type="PATRIC" id="fig|217031.4.peg.7859"/>